<reference evidence="1 2" key="1">
    <citation type="submission" date="2024-01" db="EMBL/GenBank/DDBJ databases">
        <title>Draft genome sequence of Gordonia sp. LSe1-13.</title>
        <authorList>
            <person name="Suphannarot A."/>
            <person name="Mingma R."/>
        </authorList>
    </citation>
    <scope>NUCLEOTIDE SEQUENCE [LARGE SCALE GENOMIC DNA]</scope>
    <source>
        <strain evidence="1 2">LSe1-13</strain>
    </source>
</reference>
<organism evidence="1 2">
    <name type="scientific">Gordonia sesuvii</name>
    <dbReference type="NCBI Taxonomy" id="3116777"/>
    <lineage>
        <taxon>Bacteria</taxon>
        <taxon>Bacillati</taxon>
        <taxon>Actinomycetota</taxon>
        <taxon>Actinomycetes</taxon>
        <taxon>Mycobacteriales</taxon>
        <taxon>Gordoniaceae</taxon>
        <taxon>Gordonia</taxon>
    </lineage>
</organism>
<proteinExistence type="predicted"/>
<keyword evidence="2" id="KW-1185">Reference proteome</keyword>
<protein>
    <submittedName>
        <fullName evidence="1">Anti-sigma factor</fullName>
    </submittedName>
</protein>
<evidence type="ECO:0000313" key="1">
    <source>
        <dbReference type="EMBL" id="MEE3852910.1"/>
    </source>
</evidence>
<sequence>MGDSRGITDEHEVIDAVAEAAGAPVKLSVIAHADRLPIVRSVVERTLLIDDWTIDDVADVKLGVDEICSQMIAASEPDRCVDVSLAVGPHGMTAQIEGWLDNGFELDTSGFGWRVVETVTDAQSVAYVPGGSNRQVVVRFVKRRATH</sequence>
<name>A0ABU7MIH0_9ACTN</name>
<dbReference type="Gene3D" id="3.30.565.10">
    <property type="entry name" value="Histidine kinase-like ATPase, C-terminal domain"/>
    <property type="match status" value="1"/>
</dbReference>
<dbReference type="EMBL" id="JAZDUF010000008">
    <property type="protein sequence ID" value="MEE3852910.1"/>
    <property type="molecule type" value="Genomic_DNA"/>
</dbReference>
<comment type="caution">
    <text evidence="1">The sequence shown here is derived from an EMBL/GenBank/DDBJ whole genome shotgun (WGS) entry which is preliminary data.</text>
</comment>
<dbReference type="InterPro" id="IPR036890">
    <property type="entry name" value="HATPase_C_sf"/>
</dbReference>
<gene>
    <name evidence="1" type="ORF">VZC37_21415</name>
</gene>
<accession>A0ABU7MIH0</accession>
<evidence type="ECO:0000313" key="2">
    <source>
        <dbReference type="Proteomes" id="UP001347146"/>
    </source>
</evidence>
<dbReference type="RefSeq" id="WP_330435578.1">
    <property type="nucleotide sequence ID" value="NZ_JAZDUF010000008.1"/>
</dbReference>
<dbReference type="Proteomes" id="UP001347146">
    <property type="component" value="Unassembled WGS sequence"/>
</dbReference>